<keyword evidence="15 18" id="KW-0472">Membrane</keyword>
<dbReference type="GO" id="GO:0045275">
    <property type="term" value="C:respiratory chain complex III"/>
    <property type="evidence" value="ECO:0007669"/>
    <property type="project" value="InterPro"/>
</dbReference>
<feature type="transmembrane region" description="Helical" evidence="18">
    <location>
        <begin position="74"/>
        <end position="94"/>
    </location>
</feature>
<dbReference type="PIRSF" id="PIRSF038885">
    <property type="entry name" value="COB"/>
    <property type="match status" value="1"/>
</dbReference>
<evidence type="ECO:0000256" key="11">
    <source>
        <dbReference type="ARBA" id="ARBA00022989"/>
    </source>
</evidence>
<accession>A0A4Y5P311</accession>
<dbReference type="SUPFAM" id="SSF81342">
    <property type="entry name" value="Transmembrane di-heme cytochromes"/>
    <property type="match status" value="1"/>
</dbReference>
<feature type="transmembrane region" description="Helical" evidence="18">
    <location>
        <begin position="133"/>
        <end position="154"/>
    </location>
</feature>
<feature type="binding site" description="axial binding residue" evidence="17">
    <location>
        <position position="75"/>
    </location>
    <ligand>
        <name>heme b</name>
        <dbReference type="ChEBI" id="CHEBI:60344"/>
        <label>b562</label>
    </ligand>
    <ligandPart>
        <name>Fe</name>
        <dbReference type="ChEBI" id="CHEBI:18248"/>
    </ligandPart>
</feature>
<evidence type="ECO:0000256" key="14">
    <source>
        <dbReference type="ARBA" id="ARBA00023128"/>
    </source>
</evidence>
<dbReference type="GO" id="GO:0016491">
    <property type="term" value="F:oxidoreductase activity"/>
    <property type="evidence" value="ECO:0007669"/>
    <property type="project" value="UniProtKB-UniRule"/>
</dbReference>
<feature type="transmembrane region" description="Helical" evidence="18">
    <location>
        <begin position="106"/>
        <end position="126"/>
    </location>
</feature>
<comment type="similarity">
    <text evidence="18">Belongs to the cytochrome b family.</text>
</comment>
<protein>
    <recommendedName>
        <fullName evidence="3 18">Cytochrome b</fullName>
    </recommendedName>
</protein>
<keyword evidence="14 18" id="KW-0496">Mitochondrion</keyword>
<evidence type="ECO:0000256" key="5">
    <source>
        <dbReference type="ARBA" id="ARBA00022617"/>
    </source>
</evidence>
<dbReference type="InterPro" id="IPR027387">
    <property type="entry name" value="Cytb/b6-like_sf"/>
</dbReference>
<name>A0A4Y5P311_9EUPU</name>
<feature type="binding site" description="axial binding residue" evidence="17">
    <location>
        <position position="189"/>
    </location>
    <ligand>
        <name>heme b</name>
        <dbReference type="ChEBI" id="CHEBI:60344"/>
        <label>b566</label>
    </ligand>
    <ligandPart>
        <name>Fe</name>
        <dbReference type="ChEBI" id="CHEBI:18248"/>
    </ligandPart>
</feature>
<evidence type="ECO:0000256" key="6">
    <source>
        <dbReference type="ARBA" id="ARBA00022660"/>
    </source>
</evidence>
<evidence type="ECO:0000256" key="2">
    <source>
        <dbReference type="ARBA" id="ARBA00004448"/>
    </source>
</evidence>
<keyword evidence="13" id="KW-0830">Ubiquinone</keyword>
<keyword evidence="4 18" id="KW-0813">Transport</keyword>
<evidence type="ECO:0000256" key="18">
    <source>
        <dbReference type="RuleBase" id="RU362117"/>
    </source>
</evidence>
<evidence type="ECO:0000256" key="7">
    <source>
        <dbReference type="ARBA" id="ARBA00022692"/>
    </source>
</evidence>
<dbReference type="Pfam" id="PF00033">
    <property type="entry name" value="Cytochrome_B"/>
    <property type="match status" value="1"/>
</dbReference>
<geneLocation type="mitochondrion" evidence="21"/>
<feature type="transmembrane region" description="Helical" evidence="18">
    <location>
        <begin position="223"/>
        <end position="244"/>
    </location>
</feature>
<dbReference type="InterPro" id="IPR036150">
    <property type="entry name" value="Cyt_b/b6_C_sf"/>
</dbReference>
<feature type="binding site" evidence="16">
    <location>
        <position position="194"/>
    </location>
    <ligand>
        <name>a ubiquinone</name>
        <dbReference type="ChEBI" id="CHEBI:16389"/>
    </ligand>
</feature>
<dbReference type="GO" id="GO:0006122">
    <property type="term" value="P:mitochondrial electron transport, ubiquinol to cytochrome c"/>
    <property type="evidence" value="ECO:0007669"/>
    <property type="project" value="TreeGrafter"/>
</dbReference>
<feature type="binding site" description="axial binding residue" evidence="17">
    <location>
        <position position="175"/>
    </location>
    <ligand>
        <name>heme b</name>
        <dbReference type="ChEBI" id="CHEBI:60344"/>
        <label>b562</label>
    </ligand>
    <ligandPart>
        <name>Fe</name>
        <dbReference type="ChEBI" id="CHEBI:18248"/>
    </ligandPart>
</feature>
<evidence type="ECO:0000256" key="3">
    <source>
        <dbReference type="ARBA" id="ARBA00013531"/>
    </source>
</evidence>
<dbReference type="AlphaFoldDB" id="A0A4Y5P311"/>
<keyword evidence="12 17" id="KW-0408">Iron</keyword>
<evidence type="ECO:0000256" key="8">
    <source>
        <dbReference type="ARBA" id="ARBA00022723"/>
    </source>
</evidence>
<evidence type="ECO:0000256" key="13">
    <source>
        <dbReference type="ARBA" id="ARBA00023075"/>
    </source>
</evidence>
<feature type="domain" description="Cytochrome b/b6 C-terminal region profile" evidence="20">
    <location>
        <begin position="203"/>
        <end position="373"/>
    </location>
</feature>
<evidence type="ECO:0000259" key="19">
    <source>
        <dbReference type="PROSITE" id="PS51002"/>
    </source>
</evidence>
<feature type="transmembrane region" description="Helical" evidence="18">
    <location>
        <begin position="343"/>
        <end position="364"/>
    </location>
</feature>
<dbReference type="PANTHER" id="PTHR19271:SF16">
    <property type="entry name" value="CYTOCHROME B"/>
    <property type="match status" value="1"/>
</dbReference>
<dbReference type="GO" id="GO:0008121">
    <property type="term" value="F:quinol-cytochrome-c reductase activity"/>
    <property type="evidence" value="ECO:0007669"/>
    <property type="project" value="InterPro"/>
</dbReference>
<keyword evidence="10 18" id="KW-0249">Electron transport</keyword>
<keyword evidence="7 18" id="KW-0812">Transmembrane</keyword>
<dbReference type="Gene3D" id="1.20.810.10">
    <property type="entry name" value="Cytochrome Bc1 Complex, Chain C"/>
    <property type="match status" value="1"/>
</dbReference>
<dbReference type="InterPro" id="IPR016174">
    <property type="entry name" value="Di-haem_cyt_TM"/>
</dbReference>
<feature type="transmembrane region" description="Helical" evidence="18">
    <location>
        <begin position="281"/>
        <end position="300"/>
    </location>
</feature>
<feature type="transmembrane region" description="Helical" evidence="18">
    <location>
        <begin position="250"/>
        <end position="274"/>
    </location>
</feature>
<comment type="subcellular location">
    <subcellularLocation>
        <location evidence="2">Mitochondrion inner membrane</location>
        <topology evidence="2">Multi-pass membrane protein</topology>
    </subcellularLocation>
</comment>
<dbReference type="InterPro" id="IPR030689">
    <property type="entry name" value="Cytochrome_b"/>
</dbReference>
<keyword evidence="6 18" id="KW-0679">Respiratory chain</keyword>
<proteinExistence type="inferred from homology"/>
<comment type="cofactor">
    <cofactor evidence="17">
        <name>heme</name>
        <dbReference type="ChEBI" id="CHEBI:30413"/>
    </cofactor>
    <text evidence="17">Binds 2 heme groups non-covalently.</text>
</comment>
<evidence type="ECO:0000256" key="1">
    <source>
        <dbReference type="ARBA" id="ARBA00002566"/>
    </source>
</evidence>
<comment type="function">
    <text evidence="1 18">Component of the ubiquinol-cytochrome c reductase complex (complex III or cytochrome b-c1 complex) that is part of the mitochondrial respiratory chain. The b-c1 complex mediates electron transfer from ubiquinol to cytochrome c. Contributes to the generation of a proton gradient across the mitochondrial membrane that is then used for ATP synthesis.</text>
</comment>
<dbReference type="GO" id="GO:0005743">
    <property type="term" value="C:mitochondrial inner membrane"/>
    <property type="evidence" value="ECO:0007669"/>
    <property type="project" value="UniProtKB-SubCell"/>
</dbReference>
<evidence type="ECO:0000256" key="15">
    <source>
        <dbReference type="ARBA" id="ARBA00023136"/>
    </source>
</evidence>
<dbReference type="Pfam" id="PF00032">
    <property type="entry name" value="Cytochrom_B_C"/>
    <property type="match status" value="1"/>
</dbReference>
<dbReference type="InterPro" id="IPR005798">
    <property type="entry name" value="Cyt_b/b6_C"/>
</dbReference>
<evidence type="ECO:0000256" key="12">
    <source>
        <dbReference type="ARBA" id="ARBA00023004"/>
    </source>
</evidence>
<dbReference type="InterPro" id="IPR005797">
    <property type="entry name" value="Cyt_b/b6_N"/>
</dbReference>
<feature type="binding site" description="axial binding residue" evidence="17">
    <location>
        <position position="89"/>
    </location>
    <ligand>
        <name>heme b</name>
        <dbReference type="ChEBI" id="CHEBI:60344"/>
        <label>b566</label>
    </ligand>
    <ligandPart>
        <name>Fe</name>
        <dbReference type="ChEBI" id="CHEBI:18248"/>
    </ligandPart>
</feature>
<dbReference type="InterPro" id="IPR048259">
    <property type="entry name" value="Cytochrome_b_N_euk/bac"/>
</dbReference>
<evidence type="ECO:0000256" key="17">
    <source>
        <dbReference type="PIRSR" id="PIRSR038885-2"/>
    </source>
</evidence>
<dbReference type="CDD" id="cd00290">
    <property type="entry name" value="cytochrome_b_C"/>
    <property type="match status" value="1"/>
</dbReference>
<evidence type="ECO:0000259" key="20">
    <source>
        <dbReference type="PROSITE" id="PS51003"/>
    </source>
</evidence>
<evidence type="ECO:0000313" key="21">
    <source>
        <dbReference type="EMBL" id="QCW57650.1"/>
    </source>
</evidence>
<dbReference type="EMBL" id="MK290736">
    <property type="protein sequence ID" value="QCW57650.1"/>
    <property type="molecule type" value="Genomic_DNA"/>
</dbReference>
<gene>
    <name evidence="21" type="primary">cob</name>
</gene>
<dbReference type="PROSITE" id="PS51002">
    <property type="entry name" value="CYTB_NTER"/>
    <property type="match status" value="1"/>
</dbReference>
<feature type="domain" description="Cytochrome b/b6 N-terminal region profile" evidence="19">
    <location>
        <begin position="1"/>
        <end position="202"/>
    </location>
</feature>
<evidence type="ECO:0000256" key="10">
    <source>
        <dbReference type="ARBA" id="ARBA00022982"/>
    </source>
</evidence>
<feature type="transmembrane region" description="Helical" evidence="18">
    <location>
        <begin position="174"/>
        <end position="193"/>
    </location>
</feature>
<feature type="transmembrane region" description="Helical" evidence="18">
    <location>
        <begin position="21"/>
        <end position="39"/>
    </location>
</feature>
<comment type="cofactor">
    <cofactor evidence="18">
        <name>heme b</name>
        <dbReference type="ChEBI" id="CHEBI:60344"/>
    </cofactor>
    <text evidence="18">Binds 2 heme groups non-covalently.</text>
</comment>
<dbReference type="GO" id="GO:0046872">
    <property type="term" value="F:metal ion binding"/>
    <property type="evidence" value="ECO:0007669"/>
    <property type="project" value="UniProtKB-UniRule"/>
</dbReference>
<evidence type="ECO:0000256" key="16">
    <source>
        <dbReference type="PIRSR" id="PIRSR038885-1"/>
    </source>
</evidence>
<sequence length="373" mass="43254">MQKTRPLTSITMLPTPISINMWWNIGSLLGMMLGIQIITGIFLSMYYEACVGCAFWSVIHITRDVSYGWIIRSLHANGASFYFLLLYFHMGRGLYYQSYLTQTKTWAVGVTIFLLSMITAFLGYVLPWGQMSYWGATVITNLLSALPYLGPYLVEWIWGGFAVGQSTLTRFFTFHFLLPFSIAFFVIIHILFLHKKGSSNPLGEMSHINKVPFHPYFTWKDMVGFSLVLSFLFYISMFYPNILIDPENFILANSMVTPVHIQPEWYFLFAYAILRAFPNKLGGVIALIMSVLIYYFIPFITFNMNIPTSMSMGYSFIFWSWVMVVCLLTWLGACPAEPPFIQVTFYLTIMYFIFPLMFINMNYFSFHLLSYFD</sequence>
<dbReference type="PROSITE" id="PS51003">
    <property type="entry name" value="CYTB_CTER"/>
    <property type="match status" value="1"/>
</dbReference>
<dbReference type="InterPro" id="IPR048260">
    <property type="entry name" value="Cytochrome_b_C_euk/bac"/>
</dbReference>
<organism evidence="21">
    <name type="scientific">Oreohelix idahoensis</name>
    <dbReference type="NCBI Taxonomy" id="2584915"/>
    <lineage>
        <taxon>Eukaryota</taxon>
        <taxon>Metazoa</taxon>
        <taxon>Spiralia</taxon>
        <taxon>Lophotrochozoa</taxon>
        <taxon>Mollusca</taxon>
        <taxon>Gastropoda</taxon>
        <taxon>Heterobranchia</taxon>
        <taxon>Euthyneura</taxon>
        <taxon>Panpulmonata</taxon>
        <taxon>Eupulmonata</taxon>
        <taxon>Stylommatophora</taxon>
        <taxon>Helicina</taxon>
        <taxon>Discoidea</taxon>
        <taxon>Oreohelicidae</taxon>
        <taxon>Oreohelix</taxon>
    </lineage>
</organism>
<keyword evidence="9" id="KW-0999">Mitochondrion inner membrane</keyword>
<dbReference type="CDD" id="cd00284">
    <property type="entry name" value="Cytochrome_b_N"/>
    <property type="match status" value="1"/>
</dbReference>
<evidence type="ECO:0000256" key="4">
    <source>
        <dbReference type="ARBA" id="ARBA00022448"/>
    </source>
</evidence>
<reference evidence="21" key="1">
    <citation type="submission" date="2018-12" db="EMBL/GenBank/DDBJ databases">
        <title>The Mitochondrial Genome of Oreohelix idahoensis.</title>
        <authorList>
            <person name="Linscott T.M."/>
            <person name="Parent C.E."/>
        </authorList>
    </citation>
    <scope>NUCLEOTIDE SEQUENCE</scope>
</reference>
<keyword evidence="5 17" id="KW-0349">Heme</keyword>
<evidence type="ECO:0000256" key="9">
    <source>
        <dbReference type="ARBA" id="ARBA00022792"/>
    </source>
</evidence>
<keyword evidence="8 17" id="KW-0479">Metal-binding</keyword>
<dbReference type="SUPFAM" id="SSF81648">
    <property type="entry name" value="a domain/subunit of cytochrome bc1 complex (Ubiquinol-cytochrome c reductase)"/>
    <property type="match status" value="1"/>
</dbReference>
<keyword evidence="11 18" id="KW-1133">Transmembrane helix</keyword>
<dbReference type="PANTHER" id="PTHR19271">
    <property type="entry name" value="CYTOCHROME B"/>
    <property type="match status" value="1"/>
</dbReference>
<feature type="transmembrane region" description="Helical" evidence="18">
    <location>
        <begin position="312"/>
        <end position="331"/>
    </location>
</feature>